<feature type="domain" description="Secretion system C-terminal sorting" evidence="2">
    <location>
        <begin position="177"/>
        <end position="240"/>
    </location>
</feature>
<comment type="caution">
    <text evidence="3">The sequence shown here is derived from an EMBL/GenBank/DDBJ whole genome shotgun (WGS) entry which is preliminary data.</text>
</comment>
<organism evidence="3 4">
    <name type="scientific">Dyadobacter chenwenxiniae</name>
    <dbReference type="NCBI Taxonomy" id="2906456"/>
    <lineage>
        <taxon>Bacteria</taxon>
        <taxon>Pseudomonadati</taxon>
        <taxon>Bacteroidota</taxon>
        <taxon>Cytophagia</taxon>
        <taxon>Cytophagales</taxon>
        <taxon>Spirosomataceae</taxon>
        <taxon>Dyadobacter</taxon>
    </lineage>
</organism>
<protein>
    <submittedName>
        <fullName evidence="3">T9SS type A sorting domain-containing protein</fullName>
    </submittedName>
</protein>
<proteinExistence type="predicted"/>
<name>A0A9X1PJG1_9BACT</name>
<evidence type="ECO:0000313" key="4">
    <source>
        <dbReference type="Proteomes" id="UP001139000"/>
    </source>
</evidence>
<feature type="signal peptide" evidence="1">
    <location>
        <begin position="1"/>
        <end position="19"/>
    </location>
</feature>
<accession>A0A9X1PJG1</accession>
<keyword evidence="1" id="KW-0732">Signal</keyword>
<dbReference type="Pfam" id="PF18962">
    <property type="entry name" value="Por_Secre_tail"/>
    <property type="match status" value="1"/>
</dbReference>
<dbReference type="EMBL" id="JAJTTC010000001">
    <property type="protein sequence ID" value="MCF0060618.1"/>
    <property type="molecule type" value="Genomic_DNA"/>
</dbReference>
<dbReference type="Proteomes" id="UP001139000">
    <property type="component" value="Unassembled WGS sequence"/>
</dbReference>
<dbReference type="AlphaFoldDB" id="A0A9X1PJG1"/>
<dbReference type="NCBIfam" id="TIGR04183">
    <property type="entry name" value="Por_Secre_tail"/>
    <property type="match status" value="1"/>
</dbReference>
<evidence type="ECO:0000313" key="3">
    <source>
        <dbReference type="EMBL" id="MCF0060618.1"/>
    </source>
</evidence>
<sequence>MKKYLIAVFLANCTLVVRAQSLSPQIINAGGGQGNAGTLYLDWSVGEMAGVQTLKSPANMLSQGLLQPDAFAPFPVKLIYFTGKAFDAQNELRWATSEETNNEYFQVERSSDGLIFYPLTRIAGTGNSTQSKTYHYYDLSPVALSYYRLKQVDYDGTYSYSKMVALKQPLAPAQYVVYPNPTDGILNVSGIKINKPVELYVLDITGRVMTQQKSGAVETIKLDLQALPAGTYILNIVDQRTGSGFTSLFGKH</sequence>
<reference evidence="3" key="1">
    <citation type="submission" date="2021-12" db="EMBL/GenBank/DDBJ databases">
        <title>Novel species in genus Dyadobacter.</title>
        <authorList>
            <person name="Ma C."/>
        </authorList>
    </citation>
    <scope>NUCLEOTIDE SEQUENCE</scope>
    <source>
        <strain evidence="3">LJ419</strain>
    </source>
</reference>
<evidence type="ECO:0000259" key="2">
    <source>
        <dbReference type="Pfam" id="PF18962"/>
    </source>
</evidence>
<keyword evidence="4" id="KW-1185">Reference proteome</keyword>
<dbReference type="InterPro" id="IPR013783">
    <property type="entry name" value="Ig-like_fold"/>
</dbReference>
<feature type="chain" id="PRO_5040824792" evidence="1">
    <location>
        <begin position="20"/>
        <end position="252"/>
    </location>
</feature>
<dbReference type="Gene3D" id="2.60.40.10">
    <property type="entry name" value="Immunoglobulins"/>
    <property type="match status" value="1"/>
</dbReference>
<evidence type="ECO:0000256" key="1">
    <source>
        <dbReference type="SAM" id="SignalP"/>
    </source>
</evidence>
<gene>
    <name evidence="3" type="ORF">LXM26_03880</name>
</gene>
<dbReference type="InterPro" id="IPR026444">
    <property type="entry name" value="Secre_tail"/>
</dbReference>
<dbReference type="RefSeq" id="WP_234653495.1">
    <property type="nucleotide sequence ID" value="NZ_CP094997.1"/>
</dbReference>